<feature type="transmembrane region" description="Helical" evidence="1">
    <location>
        <begin position="159"/>
        <end position="178"/>
    </location>
</feature>
<keyword evidence="1" id="KW-1133">Transmembrane helix</keyword>
<sequence length="241" mass="28099">MSDTLKWYVEEILRESDAEGKERVDLADELYDHLLCIRNEYVEKGMSEAEANQLAMQEFGDSRKIGRLLNPYRKIVLAARIFIIYHIIFITNFFVLEYFLFNTPLYGMIRIGEIPLIEILIFIFFPYTVFMYIPHQYFVMFVMIGLVMPIAWKQTHSWIRILALSVGISFVILTGEYLSQEWVVSMFDLKKDWAKAWNTLIQNAGWLQGQAVAGGLAGFLILKLLLRIKPIRKFIPAPSNK</sequence>
<name>A0ABT8IM53_9BACL</name>
<keyword evidence="1" id="KW-0812">Transmembrane</keyword>
<evidence type="ECO:0000313" key="3">
    <source>
        <dbReference type="Proteomes" id="UP001174196"/>
    </source>
</evidence>
<gene>
    <name evidence="2" type="ORF">NWF35_07965</name>
</gene>
<dbReference type="RefSeq" id="WP_301238523.1">
    <property type="nucleotide sequence ID" value="NZ_JANRHH010000033.1"/>
</dbReference>
<dbReference type="NCBIfam" id="NF038403">
    <property type="entry name" value="perm_prefix_1"/>
    <property type="match status" value="1"/>
</dbReference>
<feature type="transmembrane region" description="Helical" evidence="1">
    <location>
        <begin position="206"/>
        <end position="226"/>
    </location>
</feature>
<feature type="transmembrane region" description="Helical" evidence="1">
    <location>
        <begin position="111"/>
        <end position="129"/>
    </location>
</feature>
<keyword evidence="1" id="KW-0472">Membrane</keyword>
<proteinExistence type="predicted"/>
<keyword evidence="3" id="KW-1185">Reference proteome</keyword>
<reference evidence="2" key="1">
    <citation type="submission" date="2022-08" db="EMBL/GenBank/DDBJ databases">
        <title>Polycladomyces zharkentsis sp. nov., a novel thermophilic CMC and starch-degrading bacterium isolated from a geothermal spring in Kazakhstan.</title>
        <authorList>
            <person name="Mashzhan A."/>
            <person name="Kistaubaeva A."/>
            <person name="Javier-Lopez R."/>
            <person name="Birkeland N.-K."/>
        </authorList>
    </citation>
    <scope>NUCLEOTIDE SEQUENCE</scope>
    <source>
        <strain evidence="2">KSR 13</strain>
    </source>
</reference>
<evidence type="ECO:0000313" key="2">
    <source>
        <dbReference type="EMBL" id="MDN4593833.1"/>
    </source>
</evidence>
<evidence type="ECO:0000256" key="1">
    <source>
        <dbReference type="SAM" id="Phobius"/>
    </source>
</evidence>
<accession>A0ABT8IM53</accession>
<protein>
    <submittedName>
        <fullName evidence="2">Permease prefix domain 1-containing protein</fullName>
    </submittedName>
</protein>
<dbReference type="EMBL" id="JANRHH010000033">
    <property type="protein sequence ID" value="MDN4593833.1"/>
    <property type="molecule type" value="Genomic_DNA"/>
</dbReference>
<dbReference type="Proteomes" id="UP001174196">
    <property type="component" value="Unassembled WGS sequence"/>
</dbReference>
<feature type="transmembrane region" description="Helical" evidence="1">
    <location>
        <begin position="77"/>
        <end position="99"/>
    </location>
</feature>
<comment type="caution">
    <text evidence="2">The sequence shown here is derived from an EMBL/GenBank/DDBJ whole genome shotgun (WGS) entry which is preliminary data.</text>
</comment>
<dbReference type="InterPro" id="IPR047928">
    <property type="entry name" value="Perm_prefix_1"/>
</dbReference>
<organism evidence="2 3">
    <name type="scientific">Polycladomyces subterraneus</name>
    <dbReference type="NCBI Taxonomy" id="1016997"/>
    <lineage>
        <taxon>Bacteria</taxon>
        <taxon>Bacillati</taxon>
        <taxon>Bacillota</taxon>
        <taxon>Bacilli</taxon>
        <taxon>Bacillales</taxon>
        <taxon>Thermoactinomycetaceae</taxon>
        <taxon>Polycladomyces</taxon>
    </lineage>
</organism>